<gene>
    <name evidence="1" type="ORF">RS694_19815</name>
</gene>
<evidence type="ECO:0000313" key="2">
    <source>
        <dbReference type="Proteomes" id="UP000186110"/>
    </source>
</evidence>
<reference evidence="1 2" key="1">
    <citation type="submission" date="2017-01" db="EMBL/GenBank/DDBJ databases">
        <authorList>
            <person name="Mah S.A."/>
            <person name="Swanson W.J."/>
            <person name="Moy G.W."/>
            <person name="Vacquier V.D."/>
        </authorList>
    </citation>
    <scope>NUCLEOTIDE SEQUENCE [LARGE SCALE GENOMIC DNA]</scope>
    <source>
        <strain evidence="1 2">DSM 22694</strain>
    </source>
</reference>
<name>A0A1P8KET8_9BURK</name>
<accession>A0A1P8KET8</accession>
<proteinExistence type="predicted"/>
<dbReference type="AlphaFoldDB" id="A0A1P8KET8"/>
<organism evidence="1 2">
    <name type="scientific">Rhodoferax saidenbachensis</name>
    <dbReference type="NCBI Taxonomy" id="1484693"/>
    <lineage>
        <taxon>Bacteria</taxon>
        <taxon>Pseudomonadati</taxon>
        <taxon>Pseudomonadota</taxon>
        <taxon>Betaproteobacteria</taxon>
        <taxon>Burkholderiales</taxon>
        <taxon>Comamonadaceae</taxon>
        <taxon>Rhodoferax</taxon>
    </lineage>
</organism>
<dbReference type="EMBL" id="CP019239">
    <property type="protein sequence ID" value="APW44543.1"/>
    <property type="molecule type" value="Genomic_DNA"/>
</dbReference>
<dbReference type="KEGG" id="rsb:RS694_19815"/>
<evidence type="ECO:0000313" key="1">
    <source>
        <dbReference type="EMBL" id="APW44543.1"/>
    </source>
</evidence>
<sequence length="83" mass="9448">MTQDTTPQPDANNEGLCEPCAGIQRNWRGTKGHPELVQGSNRSVAHKHGTVTHTRYRCERCGTIWEYENNKVNRQAGWSVVKR</sequence>
<dbReference type="Proteomes" id="UP000186110">
    <property type="component" value="Chromosome"/>
</dbReference>
<dbReference type="RefSeq" id="WP_029708232.1">
    <property type="nucleotide sequence ID" value="NZ_CP019239.1"/>
</dbReference>
<protein>
    <submittedName>
        <fullName evidence="1">Uncharacterized protein</fullName>
    </submittedName>
</protein>
<keyword evidence="2" id="KW-1185">Reference proteome</keyword>